<name>A0ABS8AD71_9BACT</name>
<reference evidence="1" key="1">
    <citation type="submission" date="2021-10" db="EMBL/GenBank/DDBJ databases">
        <authorList>
            <person name="Dean J.D."/>
            <person name="Kim M.K."/>
            <person name="Newey C.N."/>
            <person name="Stoker T.S."/>
            <person name="Thompson D.W."/>
            <person name="Grose J.H."/>
        </authorList>
    </citation>
    <scope>NUCLEOTIDE SEQUENCE</scope>
    <source>
        <strain evidence="1">BT635</strain>
    </source>
</reference>
<keyword evidence="2" id="KW-1185">Reference proteome</keyword>
<comment type="caution">
    <text evidence="1">The sequence shown here is derived from an EMBL/GenBank/DDBJ whole genome shotgun (WGS) entry which is preliminary data.</text>
</comment>
<evidence type="ECO:0000313" key="2">
    <source>
        <dbReference type="Proteomes" id="UP001165297"/>
    </source>
</evidence>
<dbReference type="RefSeq" id="WP_226184852.1">
    <property type="nucleotide sequence ID" value="NZ_JAJADQ010000004.1"/>
</dbReference>
<gene>
    <name evidence="1" type="ORF">LGH70_08750</name>
</gene>
<evidence type="ECO:0008006" key="3">
    <source>
        <dbReference type="Google" id="ProtNLM"/>
    </source>
</evidence>
<accession>A0ABS8AD71</accession>
<dbReference type="Proteomes" id="UP001165297">
    <property type="component" value="Unassembled WGS sequence"/>
</dbReference>
<proteinExistence type="predicted"/>
<organism evidence="1 2">
    <name type="scientific">Hymenobacter nitidus</name>
    <dbReference type="NCBI Taxonomy" id="2880929"/>
    <lineage>
        <taxon>Bacteria</taxon>
        <taxon>Pseudomonadati</taxon>
        <taxon>Bacteroidota</taxon>
        <taxon>Cytophagia</taxon>
        <taxon>Cytophagales</taxon>
        <taxon>Hymenobacteraceae</taxon>
        <taxon>Hymenobacter</taxon>
    </lineage>
</organism>
<sequence length="138" mass="15356">MPVPGSATCSITYRPDLKLLIGRWLHDAPVATLQADYAALLAAAQEHDTGRWLLDVRRRDQLDPALGQWTTSTFYPEAGARMAPQHLRIAVLCSPARLAVYAASARQQEYLNYGLAAERPYQLRLFGDEAQAMAWLNS</sequence>
<dbReference type="EMBL" id="JAJADQ010000004">
    <property type="protein sequence ID" value="MCB2377667.1"/>
    <property type="molecule type" value="Genomic_DNA"/>
</dbReference>
<evidence type="ECO:0000313" key="1">
    <source>
        <dbReference type="EMBL" id="MCB2377667.1"/>
    </source>
</evidence>
<protein>
    <recommendedName>
        <fullName evidence="3">STAS/SEC14 domain-containing protein</fullName>
    </recommendedName>
</protein>